<feature type="region of interest" description="Disordered" evidence="1">
    <location>
        <begin position="1"/>
        <end position="74"/>
    </location>
</feature>
<organism evidence="2 4">
    <name type="scientific">Didymodactylos carnosus</name>
    <dbReference type="NCBI Taxonomy" id="1234261"/>
    <lineage>
        <taxon>Eukaryota</taxon>
        <taxon>Metazoa</taxon>
        <taxon>Spiralia</taxon>
        <taxon>Gnathifera</taxon>
        <taxon>Rotifera</taxon>
        <taxon>Eurotatoria</taxon>
        <taxon>Bdelloidea</taxon>
        <taxon>Philodinida</taxon>
        <taxon>Philodinidae</taxon>
        <taxon>Didymodactylos</taxon>
    </lineage>
</organism>
<evidence type="ECO:0000313" key="3">
    <source>
        <dbReference type="EMBL" id="CAF3700510.1"/>
    </source>
</evidence>
<dbReference type="Proteomes" id="UP000677228">
    <property type="component" value="Unassembled WGS sequence"/>
</dbReference>
<feature type="non-terminal residue" evidence="2">
    <location>
        <position position="1"/>
    </location>
</feature>
<evidence type="ECO:0000313" key="4">
    <source>
        <dbReference type="Proteomes" id="UP000677228"/>
    </source>
</evidence>
<evidence type="ECO:0000256" key="1">
    <source>
        <dbReference type="SAM" id="MobiDB-lite"/>
    </source>
</evidence>
<feature type="region of interest" description="Disordered" evidence="1">
    <location>
        <begin position="207"/>
        <end position="248"/>
    </location>
</feature>
<feature type="compositionally biased region" description="Low complexity" evidence="1">
    <location>
        <begin position="41"/>
        <end position="50"/>
    </location>
</feature>
<dbReference type="EMBL" id="CAJNOK010004022">
    <property type="protein sequence ID" value="CAF0923323.1"/>
    <property type="molecule type" value="Genomic_DNA"/>
</dbReference>
<feature type="region of interest" description="Disordered" evidence="1">
    <location>
        <begin position="357"/>
        <end position="402"/>
    </location>
</feature>
<evidence type="ECO:0000313" key="2">
    <source>
        <dbReference type="EMBL" id="CAF0923323.1"/>
    </source>
</evidence>
<protein>
    <submittedName>
        <fullName evidence="2">Uncharacterized protein</fullName>
    </submittedName>
</protein>
<reference evidence="2" key="1">
    <citation type="submission" date="2021-02" db="EMBL/GenBank/DDBJ databases">
        <authorList>
            <person name="Nowell W R."/>
        </authorList>
    </citation>
    <scope>NUCLEOTIDE SEQUENCE</scope>
</reference>
<feature type="compositionally biased region" description="Acidic residues" evidence="1">
    <location>
        <begin position="26"/>
        <end position="36"/>
    </location>
</feature>
<feature type="compositionally biased region" description="Polar residues" evidence="1">
    <location>
        <begin position="373"/>
        <end position="386"/>
    </location>
</feature>
<feature type="compositionally biased region" description="Basic and acidic residues" evidence="1">
    <location>
        <begin position="55"/>
        <end position="65"/>
    </location>
</feature>
<dbReference type="Proteomes" id="UP000682733">
    <property type="component" value="Unassembled WGS sequence"/>
</dbReference>
<sequence>MNFDQHRSHHHHHYDSIQITNHNGEQDEYVNGDEQEDKQQQENSSSQQESRIQPLKHEDELKTNENDVIPTTDETIATITPLAISNCEESIKDETVADEVKTVIDETTATTTTTTDTLPSTTTLPSITETTSSELPPTTSNPSVARILVKPGQIFRVQVDNEVKEVHASSIDGITKKLLTNGNYFPSYYQPPQYSDRLTLITQTNNTVNNSNSRTDFNDKINNSNNSSRNNHIHMTNGHYAQSSCSSSSQLSPNDPLYSWLNAGTVTPSQSPATVRMISNDGPAFPLPLHLPPGHMVQQLLDENGILTHVILSQHHHPVTQPHHHVHPGYPQTPYNGIYHQYQNPLLGYPEPYRPCNHVSPPNPASSCHLHPNDTSGTSTTTNQRRSPAYDNNNNNNNNNNN</sequence>
<comment type="caution">
    <text evidence="2">The sequence shown here is derived from an EMBL/GenBank/DDBJ whole genome shotgun (WGS) entry which is preliminary data.</text>
</comment>
<accession>A0A8S2DEX1</accession>
<name>A0A8S2DEX1_9BILA</name>
<feature type="compositionally biased region" description="Low complexity" evidence="1">
    <location>
        <begin position="392"/>
        <end position="402"/>
    </location>
</feature>
<feature type="region of interest" description="Disordered" evidence="1">
    <location>
        <begin position="111"/>
        <end position="143"/>
    </location>
</feature>
<dbReference type="EMBL" id="CAJOBA010004024">
    <property type="protein sequence ID" value="CAF3700510.1"/>
    <property type="molecule type" value="Genomic_DNA"/>
</dbReference>
<dbReference type="AlphaFoldDB" id="A0A8S2DEX1"/>
<proteinExistence type="predicted"/>
<gene>
    <name evidence="2" type="ORF">OVA965_LOCUS10741</name>
    <name evidence="3" type="ORF">TMI583_LOCUS10737</name>
</gene>